<comment type="caution">
    <text evidence="6">The sequence shown here is derived from an EMBL/GenBank/DDBJ whole genome shotgun (WGS) entry which is preliminary data.</text>
</comment>
<keyword evidence="2" id="KW-1133">Transmembrane helix</keyword>
<proteinExistence type="predicted"/>
<keyword evidence="3" id="KW-0732">Signal</keyword>
<keyword evidence="2" id="KW-0812">Transmembrane</keyword>
<dbReference type="Pfam" id="PF09972">
    <property type="entry name" value="DUF2207"/>
    <property type="match status" value="1"/>
</dbReference>
<evidence type="ECO:0000259" key="5">
    <source>
        <dbReference type="Pfam" id="PF20990"/>
    </source>
</evidence>
<keyword evidence="7" id="KW-1185">Reference proteome</keyword>
<dbReference type="InterPro" id="IPR048389">
    <property type="entry name" value="YciQ-like_C"/>
</dbReference>
<feature type="chain" id="PRO_5038963011" description="DUF2207 domain-containing protein" evidence="3">
    <location>
        <begin position="27"/>
        <end position="607"/>
    </location>
</feature>
<gene>
    <name evidence="6" type="ORF">HDA36_004203</name>
</gene>
<evidence type="ECO:0000256" key="3">
    <source>
        <dbReference type="SAM" id="SignalP"/>
    </source>
</evidence>
<evidence type="ECO:0000313" key="6">
    <source>
        <dbReference type="EMBL" id="MBB5434119.1"/>
    </source>
</evidence>
<evidence type="ECO:0000313" key="7">
    <source>
        <dbReference type="Proteomes" id="UP000572635"/>
    </source>
</evidence>
<feature type="transmembrane region" description="Helical" evidence="2">
    <location>
        <begin position="451"/>
        <end position="471"/>
    </location>
</feature>
<feature type="transmembrane region" description="Helical" evidence="2">
    <location>
        <begin position="276"/>
        <end position="296"/>
    </location>
</feature>
<dbReference type="Pfam" id="PF20990">
    <property type="entry name" value="DUF2207_C"/>
    <property type="match status" value="1"/>
</dbReference>
<reference evidence="6 7" key="1">
    <citation type="submission" date="2020-08" db="EMBL/GenBank/DDBJ databases">
        <title>Sequencing the genomes of 1000 actinobacteria strains.</title>
        <authorList>
            <person name="Klenk H.-P."/>
        </authorList>
    </citation>
    <scope>NUCLEOTIDE SEQUENCE [LARGE SCALE GENOMIC DNA]</scope>
    <source>
        <strain evidence="6 7">DSM 44551</strain>
    </source>
</reference>
<dbReference type="Proteomes" id="UP000572635">
    <property type="component" value="Unassembled WGS sequence"/>
</dbReference>
<keyword evidence="2" id="KW-0472">Membrane</keyword>
<dbReference type="RefSeq" id="WP_184394452.1">
    <property type="nucleotide sequence ID" value="NZ_JACHDB010000001.1"/>
</dbReference>
<feature type="domain" description="Predicted membrane protein YciQ-like C-terminal" evidence="5">
    <location>
        <begin position="327"/>
        <end position="552"/>
    </location>
</feature>
<protein>
    <recommendedName>
        <fullName evidence="8">DUF2207 domain-containing protein</fullName>
    </recommendedName>
</protein>
<feature type="signal peptide" evidence="3">
    <location>
        <begin position="1"/>
        <end position="26"/>
    </location>
</feature>
<organism evidence="6 7">
    <name type="scientific">Nocardiopsis composta</name>
    <dbReference type="NCBI Taxonomy" id="157465"/>
    <lineage>
        <taxon>Bacteria</taxon>
        <taxon>Bacillati</taxon>
        <taxon>Actinomycetota</taxon>
        <taxon>Actinomycetes</taxon>
        <taxon>Streptosporangiales</taxon>
        <taxon>Nocardiopsidaceae</taxon>
        <taxon>Nocardiopsis</taxon>
    </lineage>
</organism>
<dbReference type="AlphaFoldDB" id="A0A7W8QPK9"/>
<accession>A0A7W8QPK9</accession>
<feature type="region of interest" description="Disordered" evidence="1">
    <location>
        <begin position="41"/>
        <end position="70"/>
    </location>
</feature>
<evidence type="ECO:0000259" key="4">
    <source>
        <dbReference type="Pfam" id="PF09972"/>
    </source>
</evidence>
<sequence>MRTAATVRAAAARFAARAAAPLRALAAVLCVLAAVAAGAPAAAADREPGATPDTLPETHTVPQGGESDGITNDVRVLLDQHGVLHVEETLTFGGGGAAEFTRTLLAREPYDADHDRLYRVSGVSAQAAGGTEVPVRTEEYDDMVDLVLERGDAETVVLGYTVAGAMEQTADGVELEWTPVAGYSERVAETTVRVDAPQPPRALSCSAGVPRSSIYCTSSDMGGHEGLVARFLQADMAPGERLSVVVAYPEGTASAEPVLDRTWSLTSAFAITPKTASVFGLLLLGLLGGLIALIRLRGQDERALRAESGAVANAPLEAGPDDGLRFRPPDGVHPGQIGTLIDGQADVVDISATVVDLAVRGHFTIEELPHEHTASVDWMLSKRVPPADEELLPYERMLIDALFDRRVRVRLSQLRRGGFAQRLAGVRDELYRDMVRLKWFANRPNVERNRWASAGIGLTVGGVALTVLLAIFTQAAFTGLAVVIAGAAMTVGAQYMPARTAKGSSVLAHTLGFRAFLMSAEAEHVPEGRRVELFSRYLPYAIIFDNVDRWATVLAAAGATEEAANKRLPWYEGPDEWQVEDFAESIRAFVLTLAGVISSARQLRALG</sequence>
<evidence type="ECO:0008006" key="8">
    <source>
        <dbReference type="Google" id="ProtNLM"/>
    </source>
</evidence>
<dbReference type="EMBL" id="JACHDB010000001">
    <property type="protein sequence ID" value="MBB5434119.1"/>
    <property type="molecule type" value="Genomic_DNA"/>
</dbReference>
<name>A0A7W8QPK9_9ACTN</name>
<feature type="domain" description="DUF2207" evidence="4">
    <location>
        <begin position="73"/>
        <end position="202"/>
    </location>
</feature>
<dbReference type="InterPro" id="IPR018702">
    <property type="entry name" value="DUF2207"/>
</dbReference>
<evidence type="ECO:0000256" key="2">
    <source>
        <dbReference type="SAM" id="Phobius"/>
    </source>
</evidence>
<feature type="transmembrane region" description="Helical" evidence="2">
    <location>
        <begin position="477"/>
        <end position="496"/>
    </location>
</feature>
<evidence type="ECO:0000256" key="1">
    <source>
        <dbReference type="SAM" id="MobiDB-lite"/>
    </source>
</evidence>